<gene>
    <name evidence="3" type="ORF">Acr_18g0003610</name>
</gene>
<evidence type="ECO:0000313" key="3">
    <source>
        <dbReference type="EMBL" id="GFZ06191.1"/>
    </source>
</evidence>
<feature type="compositionally biased region" description="Basic and acidic residues" evidence="1">
    <location>
        <begin position="41"/>
        <end position="79"/>
    </location>
</feature>
<evidence type="ECO:0000259" key="2">
    <source>
        <dbReference type="Pfam" id="PF13456"/>
    </source>
</evidence>
<evidence type="ECO:0000313" key="4">
    <source>
        <dbReference type="Proteomes" id="UP000585474"/>
    </source>
</evidence>
<proteinExistence type="predicted"/>
<dbReference type="AlphaFoldDB" id="A0A7J0G5Y1"/>
<name>A0A7J0G5Y1_9ERIC</name>
<protein>
    <recommendedName>
        <fullName evidence="2">RNase H type-1 domain-containing protein</fullName>
    </recommendedName>
</protein>
<dbReference type="GO" id="GO:0004523">
    <property type="term" value="F:RNA-DNA hybrid ribonuclease activity"/>
    <property type="evidence" value="ECO:0007669"/>
    <property type="project" value="InterPro"/>
</dbReference>
<organism evidence="3 4">
    <name type="scientific">Actinidia rufa</name>
    <dbReference type="NCBI Taxonomy" id="165716"/>
    <lineage>
        <taxon>Eukaryota</taxon>
        <taxon>Viridiplantae</taxon>
        <taxon>Streptophyta</taxon>
        <taxon>Embryophyta</taxon>
        <taxon>Tracheophyta</taxon>
        <taxon>Spermatophyta</taxon>
        <taxon>Magnoliopsida</taxon>
        <taxon>eudicotyledons</taxon>
        <taxon>Gunneridae</taxon>
        <taxon>Pentapetalae</taxon>
        <taxon>asterids</taxon>
        <taxon>Ericales</taxon>
        <taxon>Actinidiaceae</taxon>
        <taxon>Actinidia</taxon>
    </lineage>
</organism>
<feature type="region of interest" description="Disordered" evidence="1">
    <location>
        <begin position="1"/>
        <end position="79"/>
    </location>
</feature>
<reference evidence="3 4" key="1">
    <citation type="submission" date="2019-07" db="EMBL/GenBank/DDBJ databases">
        <title>De Novo Assembly of kiwifruit Actinidia rufa.</title>
        <authorList>
            <person name="Sugita-Konishi S."/>
            <person name="Sato K."/>
            <person name="Mori E."/>
            <person name="Abe Y."/>
            <person name="Kisaki G."/>
            <person name="Hamano K."/>
            <person name="Suezawa K."/>
            <person name="Otani M."/>
            <person name="Fukuda T."/>
            <person name="Manabe T."/>
            <person name="Gomi K."/>
            <person name="Tabuchi M."/>
            <person name="Akimitsu K."/>
            <person name="Kataoka I."/>
        </authorList>
    </citation>
    <scope>NUCLEOTIDE SEQUENCE [LARGE SCALE GENOMIC DNA]</scope>
    <source>
        <strain evidence="4">cv. Fuchu</strain>
    </source>
</reference>
<dbReference type="GO" id="GO:0003676">
    <property type="term" value="F:nucleic acid binding"/>
    <property type="evidence" value="ECO:0007669"/>
    <property type="project" value="InterPro"/>
</dbReference>
<dbReference type="Pfam" id="PF13456">
    <property type="entry name" value="RVT_3"/>
    <property type="match status" value="1"/>
</dbReference>
<dbReference type="EMBL" id="BJWL01000018">
    <property type="protein sequence ID" value="GFZ06191.1"/>
    <property type="molecule type" value="Genomic_DNA"/>
</dbReference>
<dbReference type="Proteomes" id="UP000585474">
    <property type="component" value="Unassembled WGS sequence"/>
</dbReference>
<keyword evidence="4" id="KW-1185">Reference proteome</keyword>
<accession>A0A7J0G5Y1</accession>
<sequence>MEFSRRRLSQKGTEGTTVIPPPRGGPRDHGRGYPRPSHLRLWLDLETNGRRNQGEENGHQTREMERRGRRNPGDGHLRDHFRTTNRVLRNHCRSGLQALVQLMENGAYSNFLYKDQVEDSRFMVQRRRFSVSHVPREANTCADALVNMGANQTRELVALRDSPIEFSSLLMTDTIKFVSKKM</sequence>
<comment type="caution">
    <text evidence="3">The sequence shown here is derived from an EMBL/GenBank/DDBJ whole genome shotgun (WGS) entry which is preliminary data.</text>
</comment>
<feature type="domain" description="RNase H type-1" evidence="2">
    <location>
        <begin position="94"/>
        <end position="148"/>
    </location>
</feature>
<dbReference type="InterPro" id="IPR002156">
    <property type="entry name" value="RNaseH_domain"/>
</dbReference>
<evidence type="ECO:0000256" key="1">
    <source>
        <dbReference type="SAM" id="MobiDB-lite"/>
    </source>
</evidence>